<dbReference type="EMBL" id="CP002083">
    <property type="protein sequence ID" value="ADJ24388.1"/>
    <property type="molecule type" value="Genomic_DNA"/>
</dbReference>
<dbReference type="PANTHER" id="PTHR14226:SF29">
    <property type="entry name" value="NEUROPATHY TARGET ESTERASE SWS"/>
    <property type="match status" value="1"/>
</dbReference>
<evidence type="ECO:0000256" key="1">
    <source>
        <dbReference type="ARBA" id="ARBA00022801"/>
    </source>
</evidence>
<feature type="short sequence motif" description="GXGXXG" evidence="4">
    <location>
        <begin position="32"/>
        <end position="37"/>
    </location>
</feature>
<organism evidence="6 7">
    <name type="scientific">Hyphomicrobium denitrificans (strain ATCC 51888 / DSM 1869 / NCIMB 11706 / TK 0415)</name>
    <dbReference type="NCBI Taxonomy" id="582899"/>
    <lineage>
        <taxon>Bacteria</taxon>
        <taxon>Pseudomonadati</taxon>
        <taxon>Pseudomonadota</taxon>
        <taxon>Alphaproteobacteria</taxon>
        <taxon>Hyphomicrobiales</taxon>
        <taxon>Hyphomicrobiaceae</taxon>
        <taxon>Hyphomicrobium</taxon>
    </lineage>
</organism>
<reference evidence="7" key="1">
    <citation type="journal article" date="2011" name="J. Bacteriol.">
        <title>Genome sequences of eight morphologically diverse alphaproteobacteria.</title>
        <authorList>
            <consortium name="US DOE Joint Genome Institute"/>
            <person name="Brown P.J."/>
            <person name="Kysela D.T."/>
            <person name="Buechlein A."/>
            <person name="Hemmerich C."/>
            <person name="Brun Y.V."/>
        </authorList>
    </citation>
    <scope>NUCLEOTIDE SEQUENCE [LARGE SCALE GENOMIC DNA]</scope>
    <source>
        <strain evidence="7">ATCC 51888 / DSM 1869 / NCIB 11706 / TK 0415</strain>
    </source>
</reference>
<evidence type="ECO:0000256" key="3">
    <source>
        <dbReference type="ARBA" id="ARBA00023098"/>
    </source>
</evidence>
<proteinExistence type="predicted"/>
<feature type="short sequence motif" description="GXSXG" evidence="4">
    <location>
        <begin position="59"/>
        <end position="63"/>
    </location>
</feature>
<dbReference type="PANTHER" id="PTHR14226">
    <property type="entry name" value="NEUROPATHY TARGET ESTERASE/SWISS CHEESE D.MELANOGASTER"/>
    <property type="match status" value="1"/>
</dbReference>
<feature type="short sequence motif" description="DGA/G" evidence="4">
    <location>
        <begin position="190"/>
        <end position="192"/>
    </location>
</feature>
<dbReference type="KEGG" id="hdn:Hden_2592"/>
<dbReference type="InterPro" id="IPR050301">
    <property type="entry name" value="NTE"/>
</dbReference>
<dbReference type="eggNOG" id="COG1752">
    <property type="taxonomic scope" value="Bacteria"/>
</dbReference>
<name>D8JT70_HYPDA</name>
<keyword evidence="7" id="KW-1185">Reference proteome</keyword>
<dbReference type="Proteomes" id="UP000002033">
    <property type="component" value="Chromosome"/>
</dbReference>
<dbReference type="GO" id="GO:0016042">
    <property type="term" value="P:lipid catabolic process"/>
    <property type="evidence" value="ECO:0007669"/>
    <property type="project" value="UniProtKB-UniRule"/>
</dbReference>
<gene>
    <name evidence="6" type="ordered locus">Hden_2592</name>
</gene>
<dbReference type="Gene3D" id="3.40.1090.10">
    <property type="entry name" value="Cytosolic phospholipase A2 catalytic domain"/>
    <property type="match status" value="2"/>
</dbReference>
<feature type="domain" description="PNPLA" evidence="5">
    <location>
        <begin position="28"/>
        <end position="203"/>
    </location>
</feature>
<keyword evidence="1 4" id="KW-0378">Hydrolase</keyword>
<feature type="active site" description="Proton acceptor" evidence="4">
    <location>
        <position position="190"/>
    </location>
</feature>
<dbReference type="AlphaFoldDB" id="D8JT70"/>
<sequence>MEKPLTGETSDLPPIHGKQLARTPRIGLALGGGGARGLAHIAMLEAFDELGIRPNVIAGTSIGALYGAAYASGISGKDLRDHTRLILGQRFGLIRDLFNATAQPFQRLIGVFGRRNAILDPLTMLEVILPKDVKSDFAECQIPIKIVASDFYDQEPRVFTEGALRPAVAASMALPVIFQPVMDKGKALIDGGLTNPLPFDLLMGEADIVVAIDVSGVPVPNSRRPDPTAFEALFSSAFLFEHTIIKEKLKSAQPDILINAGTSHYQVLDFLKFDQILEAAAPAKEKLKQQLTRVLSVETLPELTAPAEAPLTVLEAPKRKRRGLLSRTRKARD</sequence>
<dbReference type="GO" id="GO:0016787">
    <property type="term" value="F:hydrolase activity"/>
    <property type="evidence" value="ECO:0007669"/>
    <property type="project" value="UniProtKB-UniRule"/>
</dbReference>
<evidence type="ECO:0000256" key="4">
    <source>
        <dbReference type="PROSITE-ProRule" id="PRU01161"/>
    </source>
</evidence>
<dbReference type="InterPro" id="IPR002641">
    <property type="entry name" value="PNPLA_dom"/>
</dbReference>
<dbReference type="InterPro" id="IPR016035">
    <property type="entry name" value="Acyl_Trfase/lysoPLipase"/>
</dbReference>
<dbReference type="SUPFAM" id="SSF52151">
    <property type="entry name" value="FabD/lysophospholipase-like"/>
    <property type="match status" value="1"/>
</dbReference>
<accession>D8JT70</accession>
<feature type="active site" description="Nucleophile" evidence="4">
    <location>
        <position position="61"/>
    </location>
</feature>
<dbReference type="PROSITE" id="PS51635">
    <property type="entry name" value="PNPLA"/>
    <property type="match status" value="1"/>
</dbReference>
<evidence type="ECO:0000313" key="7">
    <source>
        <dbReference type="Proteomes" id="UP000002033"/>
    </source>
</evidence>
<evidence type="ECO:0000256" key="2">
    <source>
        <dbReference type="ARBA" id="ARBA00022963"/>
    </source>
</evidence>
<dbReference type="STRING" id="582899.Hden_2592"/>
<dbReference type="Pfam" id="PF01734">
    <property type="entry name" value="Patatin"/>
    <property type="match status" value="1"/>
</dbReference>
<keyword evidence="3 4" id="KW-0443">Lipid metabolism</keyword>
<dbReference type="OrthoDB" id="5290098at2"/>
<keyword evidence="2 4" id="KW-0442">Lipid degradation</keyword>
<dbReference type="HOGENOM" id="CLU_047251_0_2_5"/>
<evidence type="ECO:0000259" key="5">
    <source>
        <dbReference type="PROSITE" id="PS51635"/>
    </source>
</evidence>
<evidence type="ECO:0000313" key="6">
    <source>
        <dbReference type="EMBL" id="ADJ24388.1"/>
    </source>
</evidence>
<protein>
    <submittedName>
        <fullName evidence="6">Patatin</fullName>
    </submittedName>
</protein>